<organism evidence="1">
    <name type="scientific">Anopheles atroparvus</name>
    <name type="common">European mosquito</name>
    <dbReference type="NCBI Taxonomy" id="41427"/>
    <lineage>
        <taxon>Eukaryota</taxon>
        <taxon>Metazoa</taxon>
        <taxon>Ecdysozoa</taxon>
        <taxon>Arthropoda</taxon>
        <taxon>Hexapoda</taxon>
        <taxon>Insecta</taxon>
        <taxon>Pterygota</taxon>
        <taxon>Neoptera</taxon>
        <taxon>Endopterygota</taxon>
        <taxon>Diptera</taxon>
        <taxon>Nematocera</taxon>
        <taxon>Culicoidea</taxon>
        <taxon>Culicidae</taxon>
        <taxon>Anophelinae</taxon>
        <taxon>Anopheles</taxon>
    </lineage>
</organism>
<evidence type="ECO:0000313" key="1">
    <source>
        <dbReference type="EnsemblMetazoa" id="AATE005112-PA.1"/>
    </source>
</evidence>
<name>A0A182ITE1_ANOAO</name>
<dbReference type="VEuPathDB" id="VectorBase:AATE005112"/>
<dbReference type="AlphaFoldDB" id="A0A182ITE1"/>
<dbReference type="EnsemblMetazoa" id="AATE005112-RA">
    <property type="protein sequence ID" value="AATE005112-PA.1"/>
    <property type="gene ID" value="AATE005112"/>
</dbReference>
<proteinExistence type="predicted"/>
<reference evidence="1" key="1">
    <citation type="submission" date="2022-08" db="UniProtKB">
        <authorList>
            <consortium name="EnsemblMetazoa"/>
        </authorList>
    </citation>
    <scope>IDENTIFICATION</scope>
    <source>
        <strain evidence="1">EBRO</strain>
    </source>
</reference>
<protein>
    <submittedName>
        <fullName evidence="1">Uncharacterized protein</fullName>
    </submittedName>
</protein>
<accession>A0A182ITE1</accession>
<sequence>MEQMVKGNSCFYNDIVTTEISRLLSSSDDTNSSRLQSLLVVRIISLAYESSSSPLAPLDSFAADDTWPPAPTISEALPPAAEESLVVMAAPPATHSFVDDRSSGAVYIPALLVLRRTSVPVVVVVLSETCVDPPPIVARVEAFTSAPHAPAVPFTPDPTTEDAALRDFFALVGISSLTPDWLELSEPCRLRLLPPPVVFVEAVPDLGLCRSLLAVAATVDATAPPPELLAAMVLTLCFPDPATAAPAETAPFGGCWALPPTPPVPPLPPAAVATADGRHCGCCCPSLPAVEGLWRARTSSGLSSLLEARVRMRCSPLSECDGISMDSCVSTSLLLFCCSTERAVDTAGVERSFVFSVRFVYALSEPTLLLRLDFFAGVVPEGTDDDELWRVAVDSSPERLPSAEVTDELRRLLPPADTAGPCPGKLPSLAAAALYSGGCSWRGFSSINGSADSGLFGSTLASPTLPPGAPDTFAGDPSSLTMDTSHATVDPVAFARSVVVVMAATHSSTGSSNAPGFDSAATAAAPVTTSSFFRSSSEWLLLPPSCTTSTAESDSTDFLSCAIRTDG</sequence>